<evidence type="ECO:0000313" key="8">
    <source>
        <dbReference type="Proteomes" id="UP000537126"/>
    </source>
</evidence>
<evidence type="ECO:0000256" key="6">
    <source>
        <dbReference type="SAM" id="Phobius"/>
    </source>
</evidence>
<dbReference type="PANTHER" id="PTHR43461">
    <property type="entry name" value="TRANSMEMBRANE PROTEIN 256"/>
    <property type="match status" value="1"/>
</dbReference>
<dbReference type="EMBL" id="JAASRN010000001">
    <property type="protein sequence ID" value="NIK72574.1"/>
    <property type="molecule type" value="Genomic_DNA"/>
</dbReference>
<reference evidence="7 8" key="1">
    <citation type="submission" date="2020-03" db="EMBL/GenBank/DDBJ databases">
        <title>Genomic Encyclopedia of Type Strains, Phase IV (KMG-IV): sequencing the most valuable type-strain genomes for metagenomic binning, comparative biology and taxonomic classification.</title>
        <authorList>
            <person name="Goeker M."/>
        </authorList>
    </citation>
    <scope>NUCLEOTIDE SEQUENCE [LARGE SCALE GENOMIC DNA]</scope>
    <source>
        <strain evidence="7 8">DSM 5718</strain>
    </source>
</reference>
<dbReference type="RefSeq" id="WP_166917898.1">
    <property type="nucleotide sequence ID" value="NZ_JAASRN010000001.1"/>
</dbReference>
<dbReference type="GO" id="GO:0005886">
    <property type="term" value="C:plasma membrane"/>
    <property type="evidence" value="ECO:0007669"/>
    <property type="project" value="TreeGrafter"/>
</dbReference>
<sequence length="123" mass="13561">MKKWIGVVAALLAGTAVALGAFGAHALRESLQQAGRFDTYETAVRYQFYHALALFVLYLLQSHLPWRRLQWVAACFSLGVLLFCGSLYVICFTGVSAWGAVAPLGGTLFIAGWLLLAFYVWKN</sequence>
<dbReference type="Pfam" id="PF04241">
    <property type="entry name" value="DUF423"/>
    <property type="match status" value="1"/>
</dbReference>
<dbReference type="AlphaFoldDB" id="A0A846MM71"/>
<dbReference type="PANTHER" id="PTHR43461:SF1">
    <property type="entry name" value="TRANSMEMBRANE PROTEIN 256"/>
    <property type="match status" value="1"/>
</dbReference>
<organism evidence="7 8">
    <name type="scientific">Thermonema lapsum</name>
    <dbReference type="NCBI Taxonomy" id="28195"/>
    <lineage>
        <taxon>Bacteria</taxon>
        <taxon>Pseudomonadati</taxon>
        <taxon>Bacteroidota</taxon>
        <taxon>Cytophagia</taxon>
        <taxon>Cytophagales</taxon>
        <taxon>Thermonemataceae</taxon>
        <taxon>Thermonema</taxon>
    </lineage>
</organism>
<evidence type="ECO:0000256" key="3">
    <source>
        <dbReference type="ARBA" id="ARBA00022692"/>
    </source>
</evidence>
<gene>
    <name evidence="7" type="ORF">FHS56_000060</name>
</gene>
<protein>
    <submittedName>
        <fullName evidence="7">Uncharacterized membrane protein YgdD (TMEM256/DUF423 family)</fullName>
    </submittedName>
</protein>
<keyword evidence="8" id="KW-1185">Reference proteome</keyword>
<name>A0A846MM71_9BACT</name>
<proteinExistence type="inferred from homology"/>
<comment type="caution">
    <text evidence="7">The sequence shown here is derived from an EMBL/GenBank/DDBJ whole genome shotgun (WGS) entry which is preliminary data.</text>
</comment>
<accession>A0A846MM71</accession>
<feature type="transmembrane region" description="Helical" evidence="6">
    <location>
        <begin position="72"/>
        <end position="95"/>
    </location>
</feature>
<dbReference type="Proteomes" id="UP000537126">
    <property type="component" value="Unassembled WGS sequence"/>
</dbReference>
<keyword evidence="3 6" id="KW-0812">Transmembrane</keyword>
<comment type="subcellular location">
    <subcellularLocation>
        <location evidence="1">Membrane</location>
        <topology evidence="1">Multi-pass membrane protein</topology>
    </subcellularLocation>
</comment>
<keyword evidence="4 6" id="KW-1133">Transmembrane helix</keyword>
<evidence type="ECO:0000256" key="2">
    <source>
        <dbReference type="ARBA" id="ARBA00009694"/>
    </source>
</evidence>
<evidence type="ECO:0000256" key="4">
    <source>
        <dbReference type="ARBA" id="ARBA00022989"/>
    </source>
</evidence>
<dbReference type="InterPro" id="IPR006696">
    <property type="entry name" value="DUF423"/>
</dbReference>
<keyword evidence="5 6" id="KW-0472">Membrane</keyword>
<feature type="transmembrane region" description="Helical" evidence="6">
    <location>
        <begin position="101"/>
        <end position="121"/>
    </location>
</feature>
<evidence type="ECO:0000313" key="7">
    <source>
        <dbReference type="EMBL" id="NIK72574.1"/>
    </source>
</evidence>
<evidence type="ECO:0000256" key="5">
    <source>
        <dbReference type="ARBA" id="ARBA00023136"/>
    </source>
</evidence>
<evidence type="ECO:0000256" key="1">
    <source>
        <dbReference type="ARBA" id="ARBA00004141"/>
    </source>
</evidence>
<feature type="transmembrane region" description="Helical" evidence="6">
    <location>
        <begin position="44"/>
        <end position="60"/>
    </location>
</feature>
<comment type="similarity">
    <text evidence="2">Belongs to the UPF0382 family.</text>
</comment>